<evidence type="ECO:0000256" key="1">
    <source>
        <dbReference type="SAM" id="Phobius"/>
    </source>
</evidence>
<dbReference type="KEGG" id="nsl:BOX37_01020"/>
<dbReference type="RefSeq" id="WP_071925807.1">
    <property type="nucleotide sequence ID" value="NZ_CP018082.1"/>
</dbReference>
<dbReference type="EMBL" id="CP018082">
    <property type="protein sequence ID" value="APE32786.1"/>
    <property type="molecule type" value="Genomic_DNA"/>
</dbReference>
<feature type="transmembrane region" description="Helical" evidence="1">
    <location>
        <begin position="121"/>
        <end position="142"/>
    </location>
</feature>
<name>A0A1J0VL92_9NOCA</name>
<dbReference type="Proteomes" id="UP000183810">
    <property type="component" value="Chromosome"/>
</dbReference>
<evidence type="ECO:0008006" key="4">
    <source>
        <dbReference type="Google" id="ProtNLM"/>
    </source>
</evidence>
<dbReference type="OrthoDB" id="5180668at2"/>
<proteinExistence type="predicted"/>
<keyword evidence="1" id="KW-0812">Transmembrane</keyword>
<evidence type="ECO:0000313" key="3">
    <source>
        <dbReference type="Proteomes" id="UP000183810"/>
    </source>
</evidence>
<accession>A0A1J0VL92</accession>
<sequence length="143" mass="14934">MTGPVPGFAVPAPPQFRTVPGQTGITVYAWKMPIAFGIGVKIRVNGYPVPNAQWGANFVPGPPGVHTVTVDSSQLGMEYGGGAVALQVFPGYATEVHYTAPANTFAKGALTPERRSAPGQVLGYIGMAVCVLLLAFSVYRLVS</sequence>
<organism evidence="2 3">
    <name type="scientific">Nocardia mangyaensis</name>
    <dbReference type="NCBI Taxonomy" id="2213200"/>
    <lineage>
        <taxon>Bacteria</taxon>
        <taxon>Bacillati</taxon>
        <taxon>Actinomycetota</taxon>
        <taxon>Actinomycetes</taxon>
        <taxon>Mycobacteriales</taxon>
        <taxon>Nocardiaceae</taxon>
        <taxon>Nocardia</taxon>
    </lineage>
</organism>
<keyword evidence="1" id="KW-0472">Membrane</keyword>
<keyword evidence="3" id="KW-1185">Reference proteome</keyword>
<evidence type="ECO:0000313" key="2">
    <source>
        <dbReference type="EMBL" id="APE32786.1"/>
    </source>
</evidence>
<gene>
    <name evidence="2" type="ORF">BOX37_01020</name>
</gene>
<dbReference type="AlphaFoldDB" id="A0A1J0VL92"/>
<keyword evidence="1" id="KW-1133">Transmembrane helix</keyword>
<protein>
    <recommendedName>
        <fullName evidence="4">PEGA domain-containing protein</fullName>
    </recommendedName>
</protein>
<reference evidence="2" key="1">
    <citation type="submission" date="2016-11" db="EMBL/GenBank/DDBJ databases">
        <authorList>
            <person name="Jaros S."/>
            <person name="Januszkiewicz K."/>
            <person name="Wedrychowicz H."/>
        </authorList>
    </citation>
    <scope>NUCLEOTIDE SEQUENCE [LARGE SCALE GENOMIC DNA]</scope>
    <source>
        <strain evidence="2">Y48</strain>
    </source>
</reference>